<reference evidence="1 2" key="2">
    <citation type="submission" date="2017-10" db="EMBL/GenBank/DDBJ databases">
        <title>Genome analyses suggest a sexual origin of heterokaryosis in a supposedly ancient asexual fungus.</title>
        <authorList>
            <person name="Corradi N."/>
            <person name="Sedzielewska K."/>
            <person name="Noel J."/>
            <person name="Charron P."/>
            <person name="Farinelli L."/>
            <person name="Marton T."/>
            <person name="Kruger M."/>
            <person name="Pelin A."/>
            <person name="Brachmann A."/>
            <person name="Corradi N."/>
        </authorList>
    </citation>
    <scope>NUCLEOTIDE SEQUENCE [LARGE SCALE GENOMIC DNA]</scope>
    <source>
        <strain evidence="1 2">A1</strain>
    </source>
</reference>
<dbReference type="VEuPathDB" id="FungiDB:RhiirA1_479082"/>
<comment type="caution">
    <text evidence="1">The sequence shown here is derived from an EMBL/GenBank/DDBJ whole genome shotgun (WGS) entry which is preliminary data.</text>
</comment>
<dbReference type="AlphaFoldDB" id="A0A2N0QR64"/>
<proteinExistence type="predicted"/>
<reference evidence="1 2" key="1">
    <citation type="submission" date="2017-10" db="EMBL/GenBank/DDBJ databases">
        <title>Extensive intraspecific genome diversity in a model arbuscular mycorrhizal fungus.</title>
        <authorList>
            <person name="Chen E.C.H."/>
            <person name="Morin E."/>
            <person name="Baudet D."/>
            <person name="Noel J."/>
            <person name="Ndikumana S."/>
            <person name="Charron P."/>
            <person name="St-Onge C."/>
            <person name="Giorgi J."/>
            <person name="Grigoriev I.V."/>
            <person name="Roux C."/>
            <person name="Martin F.M."/>
            <person name="Corradi N."/>
        </authorList>
    </citation>
    <scope>NUCLEOTIDE SEQUENCE [LARGE SCALE GENOMIC DNA]</scope>
    <source>
        <strain evidence="1 2">A1</strain>
    </source>
</reference>
<organism evidence="1 2">
    <name type="scientific">Rhizophagus irregularis</name>
    <dbReference type="NCBI Taxonomy" id="588596"/>
    <lineage>
        <taxon>Eukaryota</taxon>
        <taxon>Fungi</taxon>
        <taxon>Fungi incertae sedis</taxon>
        <taxon>Mucoromycota</taxon>
        <taxon>Glomeromycotina</taxon>
        <taxon>Glomeromycetes</taxon>
        <taxon>Glomerales</taxon>
        <taxon>Glomeraceae</taxon>
        <taxon>Rhizophagus</taxon>
    </lineage>
</organism>
<name>A0A2N0QR64_9GLOM</name>
<evidence type="ECO:0000313" key="2">
    <source>
        <dbReference type="Proteomes" id="UP000232688"/>
    </source>
</evidence>
<protein>
    <submittedName>
        <fullName evidence="1">Uncharacterized protein</fullName>
    </submittedName>
</protein>
<accession>A0A2N0QR64</accession>
<dbReference type="EMBL" id="LLXH01004114">
    <property type="protein sequence ID" value="PKC53548.1"/>
    <property type="molecule type" value="Genomic_DNA"/>
</dbReference>
<sequence length="63" mass="7634">MIPLDYVIRLYNYKIPSDYRLPPDYRLLLDHRLPYNLDKRLAILLGNSTCQYYITVEEELLNE</sequence>
<dbReference type="Proteomes" id="UP000232688">
    <property type="component" value="Unassembled WGS sequence"/>
</dbReference>
<evidence type="ECO:0000313" key="1">
    <source>
        <dbReference type="EMBL" id="PKC53548.1"/>
    </source>
</evidence>
<gene>
    <name evidence="1" type="ORF">RhiirA1_479082</name>
</gene>